<comment type="similarity">
    <text evidence="7">Belongs to the protein kinase superfamily.</text>
</comment>
<evidence type="ECO:0000256" key="4">
    <source>
        <dbReference type="ARBA" id="ARBA00022777"/>
    </source>
</evidence>
<dbReference type="FunFam" id="3.30.200.20:FF:000042">
    <property type="entry name" value="Aurora kinase A"/>
    <property type="match status" value="1"/>
</dbReference>
<organism evidence="9">
    <name type="scientific">Arcella intermedia</name>
    <dbReference type="NCBI Taxonomy" id="1963864"/>
    <lineage>
        <taxon>Eukaryota</taxon>
        <taxon>Amoebozoa</taxon>
        <taxon>Tubulinea</taxon>
        <taxon>Elardia</taxon>
        <taxon>Arcellinida</taxon>
        <taxon>Sphaerothecina</taxon>
        <taxon>Arcellidae</taxon>
        <taxon>Arcella</taxon>
    </lineage>
</organism>
<dbReference type="GO" id="GO:0005829">
    <property type="term" value="C:cytosol"/>
    <property type="evidence" value="ECO:0007669"/>
    <property type="project" value="TreeGrafter"/>
</dbReference>
<dbReference type="FunFam" id="1.10.510.10:FF:000005">
    <property type="entry name" value="cAMP-dependent protein kinase catalytic subunit alpha"/>
    <property type="match status" value="1"/>
</dbReference>
<dbReference type="Gene3D" id="3.30.200.20">
    <property type="entry name" value="Phosphorylase Kinase, domain 1"/>
    <property type="match status" value="1"/>
</dbReference>
<keyword evidence="5 6" id="KW-0067">ATP-binding</keyword>
<evidence type="ECO:0000259" key="8">
    <source>
        <dbReference type="PROSITE" id="PS50011"/>
    </source>
</evidence>
<dbReference type="InterPro" id="IPR017441">
    <property type="entry name" value="Protein_kinase_ATP_BS"/>
</dbReference>
<dbReference type="GO" id="GO:0009653">
    <property type="term" value="P:anatomical structure morphogenesis"/>
    <property type="evidence" value="ECO:0007669"/>
    <property type="project" value="UniProtKB-ARBA"/>
</dbReference>
<keyword evidence="4" id="KW-0418">Kinase</keyword>
<evidence type="ECO:0000256" key="1">
    <source>
        <dbReference type="ARBA" id="ARBA00022527"/>
    </source>
</evidence>
<dbReference type="AlphaFoldDB" id="A0A6B2LAD0"/>
<dbReference type="GO" id="GO:0005524">
    <property type="term" value="F:ATP binding"/>
    <property type="evidence" value="ECO:0007669"/>
    <property type="project" value="UniProtKB-UniRule"/>
</dbReference>
<dbReference type="InterPro" id="IPR008271">
    <property type="entry name" value="Ser/Thr_kinase_AS"/>
</dbReference>
<dbReference type="PANTHER" id="PTHR24353:SF37">
    <property type="entry name" value="CAMP-DEPENDENT PROTEIN KINASE CATALYTIC SUBUNIT PRKX"/>
    <property type="match status" value="1"/>
</dbReference>
<evidence type="ECO:0000256" key="3">
    <source>
        <dbReference type="ARBA" id="ARBA00022741"/>
    </source>
</evidence>
<dbReference type="PANTHER" id="PTHR24353">
    <property type="entry name" value="CYCLIC NUCLEOTIDE-DEPENDENT PROTEIN KINASE"/>
    <property type="match status" value="1"/>
</dbReference>
<evidence type="ECO:0000256" key="2">
    <source>
        <dbReference type="ARBA" id="ARBA00022679"/>
    </source>
</evidence>
<dbReference type="EMBL" id="GIBP01004891">
    <property type="protein sequence ID" value="NDV33860.1"/>
    <property type="molecule type" value="Transcribed_RNA"/>
</dbReference>
<dbReference type="GO" id="GO:0004691">
    <property type="term" value="F:cAMP-dependent protein kinase activity"/>
    <property type="evidence" value="ECO:0007669"/>
    <property type="project" value="TreeGrafter"/>
</dbReference>
<dbReference type="InterPro" id="IPR011009">
    <property type="entry name" value="Kinase-like_dom_sf"/>
</dbReference>
<feature type="domain" description="Protein kinase" evidence="8">
    <location>
        <begin position="1"/>
        <end position="249"/>
    </location>
</feature>
<evidence type="ECO:0000256" key="7">
    <source>
        <dbReference type="RuleBase" id="RU000304"/>
    </source>
</evidence>
<protein>
    <recommendedName>
        <fullName evidence="8">Protein kinase domain-containing protein</fullName>
    </recommendedName>
</protein>
<keyword evidence="3 6" id="KW-0547">Nucleotide-binding</keyword>
<keyword evidence="2" id="KW-0808">Transferase</keyword>
<evidence type="ECO:0000256" key="5">
    <source>
        <dbReference type="ARBA" id="ARBA00022840"/>
    </source>
</evidence>
<dbReference type="SMART" id="SM00220">
    <property type="entry name" value="S_TKc"/>
    <property type="match status" value="1"/>
</dbReference>
<dbReference type="PROSITE" id="PS50011">
    <property type="entry name" value="PROTEIN_KINASE_DOM"/>
    <property type="match status" value="1"/>
</dbReference>
<dbReference type="InterPro" id="IPR000719">
    <property type="entry name" value="Prot_kinase_dom"/>
</dbReference>
<dbReference type="PROSITE" id="PS00108">
    <property type="entry name" value="PROTEIN_KINASE_ST"/>
    <property type="match status" value="1"/>
</dbReference>
<dbReference type="GO" id="GO:0005952">
    <property type="term" value="C:cAMP-dependent protein kinase complex"/>
    <property type="evidence" value="ECO:0007669"/>
    <property type="project" value="TreeGrafter"/>
</dbReference>
<name>A0A6B2LAD0_9EUKA</name>
<keyword evidence="1 7" id="KW-0723">Serine/threonine-protein kinase</keyword>
<dbReference type="Pfam" id="PF00069">
    <property type="entry name" value="Pkinase"/>
    <property type="match status" value="1"/>
</dbReference>
<evidence type="ECO:0000256" key="6">
    <source>
        <dbReference type="PROSITE-ProRule" id="PRU10141"/>
    </source>
</evidence>
<evidence type="ECO:0000313" key="9">
    <source>
        <dbReference type="EMBL" id="NDV33860.1"/>
    </source>
</evidence>
<dbReference type="SUPFAM" id="SSF56112">
    <property type="entry name" value="Protein kinase-like (PK-like)"/>
    <property type="match status" value="1"/>
</dbReference>
<feature type="binding site" evidence="6">
    <location>
        <position position="25"/>
    </location>
    <ligand>
        <name>ATP</name>
        <dbReference type="ChEBI" id="CHEBI:30616"/>
    </ligand>
</feature>
<proteinExistence type="inferred from homology"/>
<dbReference type="PROSITE" id="PS00107">
    <property type="entry name" value="PROTEIN_KINASE_ATP"/>
    <property type="match status" value="1"/>
</dbReference>
<sequence>MLGVGTFGHVHRVRNKVTKAEYAMKVLKKSAVMQLKQVEHLKNEKDILLSTQHPFIIRLYKTYVDSRNIYLLMELSGGEFFSLLRSVGRLDKESTQFFAAEMVLVLDHLHSRSIVYRDLKPENVLLGADGHIKICDFGFAKVVTDRTWTLCGTPEYLAPEVIMGKGHDKAVDWWALGVLLFEMFAGYPPFFGQHPFEIYEKICEGVFKFPSHFNDEIKDLVSKLLTSAKARRLGNLRGGSQDVKSHPFFNGVDWEGLEKKQIRPPNFILEYLRATKLQKPMEITGDKDYDLVGQDNSNDTENCEDIFKEYAL</sequence>
<reference evidence="9" key="1">
    <citation type="journal article" date="2020" name="J. Eukaryot. Microbiol.">
        <title>De novo Sequencing, Assembly and Annotation of the Transcriptome for the Free-Living Testate Amoeba Arcella intermedia.</title>
        <authorList>
            <person name="Ribeiro G.M."/>
            <person name="Porfirio-Sousa A.L."/>
            <person name="Maurer-Alcala X.X."/>
            <person name="Katz L.A."/>
            <person name="Lahr D.J.G."/>
        </authorList>
    </citation>
    <scope>NUCLEOTIDE SEQUENCE</scope>
</reference>
<dbReference type="Gene3D" id="1.10.510.10">
    <property type="entry name" value="Transferase(Phosphotransferase) domain 1"/>
    <property type="match status" value="1"/>
</dbReference>
<accession>A0A6B2LAD0</accession>